<keyword evidence="5 8" id="KW-0689">Ribosomal protein</keyword>
<dbReference type="InterPro" id="IPR020568">
    <property type="entry name" value="Ribosomal_Su5_D2-typ_SF"/>
</dbReference>
<dbReference type="InterPro" id="IPR018192">
    <property type="entry name" value="Ribosomal_uS5_N_CS"/>
</dbReference>
<evidence type="ECO:0000313" key="11">
    <source>
        <dbReference type="EMBL" id="ALA57651.1"/>
    </source>
</evidence>
<evidence type="ECO:0000256" key="8">
    <source>
        <dbReference type="HAMAP-Rule" id="MF_01307"/>
    </source>
</evidence>
<dbReference type="FunFam" id="3.30.160.20:FF:000001">
    <property type="entry name" value="30S ribosomal protein S5"/>
    <property type="match status" value="1"/>
</dbReference>
<reference evidence="11 12" key="1">
    <citation type="journal article" date="2015" name="Proc. Natl. Acad. Sci. U.S.A.">
        <title>Expanded metabolic versatility of ubiquitous nitrite-oxidizing bacteria from the genus Nitrospira.</title>
        <authorList>
            <person name="Koch H."/>
            <person name="Lucker S."/>
            <person name="Albertsen M."/>
            <person name="Kitzinger K."/>
            <person name="Herbold C."/>
            <person name="Spieck E."/>
            <person name="Nielsen P.H."/>
            <person name="Wagner M."/>
            <person name="Daims H."/>
        </authorList>
    </citation>
    <scope>NUCLEOTIDE SEQUENCE [LARGE SCALE GENOMIC DNA]</scope>
    <source>
        <strain evidence="11 12">NSP M-1</strain>
    </source>
</reference>
<organism evidence="11 12">
    <name type="scientific">Nitrospira moscoviensis</name>
    <dbReference type="NCBI Taxonomy" id="42253"/>
    <lineage>
        <taxon>Bacteria</taxon>
        <taxon>Pseudomonadati</taxon>
        <taxon>Nitrospirota</taxon>
        <taxon>Nitrospiria</taxon>
        <taxon>Nitrospirales</taxon>
        <taxon>Nitrospiraceae</taxon>
        <taxon>Nitrospira</taxon>
    </lineage>
</organism>
<dbReference type="PANTHER" id="PTHR48432">
    <property type="entry name" value="S5 DRBM DOMAIN-CONTAINING PROTEIN"/>
    <property type="match status" value="1"/>
</dbReference>
<dbReference type="GO" id="GO:0015935">
    <property type="term" value="C:small ribosomal subunit"/>
    <property type="evidence" value="ECO:0007669"/>
    <property type="project" value="InterPro"/>
</dbReference>
<dbReference type="GO" id="GO:0042254">
    <property type="term" value="P:ribosome biogenesis"/>
    <property type="evidence" value="ECO:0007669"/>
    <property type="project" value="UniProtKB-ARBA"/>
</dbReference>
<dbReference type="Pfam" id="PF03719">
    <property type="entry name" value="Ribosomal_S5_C"/>
    <property type="match status" value="1"/>
</dbReference>
<dbReference type="NCBIfam" id="TIGR01021">
    <property type="entry name" value="rpsE_bact"/>
    <property type="match status" value="1"/>
</dbReference>
<dbReference type="InterPro" id="IPR005324">
    <property type="entry name" value="Ribosomal_uS5_C"/>
</dbReference>
<keyword evidence="12" id="KW-1185">Reference proteome</keyword>
<comment type="subunit">
    <text evidence="8">Part of the 30S ribosomal subunit. Contacts proteins S4 and S8.</text>
</comment>
<comment type="function">
    <text evidence="8">With S4 and S12 plays an important role in translational accuracy.</text>
</comment>
<dbReference type="PATRIC" id="fig|42253.5.peg.1204"/>
<evidence type="ECO:0000313" key="12">
    <source>
        <dbReference type="Proteomes" id="UP000069205"/>
    </source>
</evidence>
<accession>A0A0K2G9K2</accession>
<dbReference type="GO" id="GO:0019843">
    <property type="term" value="F:rRNA binding"/>
    <property type="evidence" value="ECO:0007669"/>
    <property type="project" value="UniProtKB-UniRule"/>
</dbReference>
<comment type="domain">
    <text evidence="8">The N-terminal domain interacts with the head of the 30S subunit; the C-terminal domain interacts with the body and contacts protein S4. The interaction surface between S4 and S5 is involved in control of translational fidelity.</text>
</comment>
<keyword evidence="4 8" id="KW-0694">RNA-binding</keyword>
<dbReference type="FunFam" id="3.30.230.10:FF:000002">
    <property type="entry name" value="30S ribosomal protein S5"/>
    <property type="match status" value="1"/>
</dbReference>
<gene>
    <name evidence="8 11" type="primary">rpsE</name>
    <name evidence="11" type="ORF">NITMOv2_1223</name>
</gene>
<dbReference type="HAMAP" id="MF_01307_B">
    <property type="entry name" value="Ribosomal_uS5_B"/>
    <property type="match status" value="1"/>
</dbReference>
<feature type="domain" description="S5 DRBM" evidence="10">
    <location>
        <begin position="10"/>
        <end position="73"/>
    </location>
</feature>
<dbReference type="Proteomes" id="UP000069205">
    <property type="component" value="Chromosome"/>
</dbReference>
<dbReference type="InterPro" id="IPR014721">
    <property type="entry name" value="Ribsml_uS5_D2-typ_fold_subgr"/>
</dbReference>
<evidence type="ECO:0000256" key="4">
    <source>
        <dbReference type="ARBA" id="ARBA00022884"/>
    </source>
</evidence>
<proteinExistence type="inferred from homology"/>
<dbReference type="AlphaFoldDB" id="A0A0K2G9K2"/>
<dbReference type="RefSeq" id="WP_053378957.1">
    <property type="nucleotide sequence ID" value="NZ_CP011801.1"/>
</dbReference>
<dbReference type="InterPro" id="IPR013810">
    <property type="entry name" value="Ribosomal_uS5_N"/>
</dbReference>
<comment type="function">
    <text evidence="1 8">Located at the back of the 30S subunit body where it stabilizes the conformation of the head with respect to the body.</text>
</comment>
<dbReference type="Pfam" id="PF00333">
    <property type="entry name" value="Ribosomal_S5"/>
    <property type="match status" value="1"/>
</dbReference>
<evidence type="ECO:0000256" key="2">
    <source>
        <dbReference type="ARBA" id="ARBA00008945"/>
    </source>
</evidence>
<dbReference type="STRING" id="42253.NITMOv2_1223"/>
<evidence type="ECO:0000256" key="9">
    <source>
        <dbReference type="RuleBase" id="RU003823"/>
    </source>
</evidence>
<dbReference type="Gene3D" id="3.30.160.20">
    <property type="match status" value="1"/>
</dbReference>
<evidence type="ECO:0000256" key="6">
    <source>
        <dbReference type="ARBA" id="ARBA00023274"/>
    </source>
</evidence>
<name>A0A0K2G9K2_NITMO</name>
<evidence type="ECO:0000256" key="7">
    <source>
        <dbReference type="ARBA" id="ARBA00035255"/>
    </source>
</evidence>
<dbReference type="KEGG" id="nmv:NITMOv2_1223"/>
<comment type="similarity">
    <text evidence="2 8 9">Belongs to the universal ribosomal protein uS5 family.</text>
</comment>
<dbReference type="SUPFAM" id="SSF54211">
    <property type="entry name" value="Ribosomal protein S5 domain 2-like"/>
    <property type="match status" value="1"/>
</dbReference>
<dbReference type="SUPFAM" id="SSF54768">
    <property type="entry name" value="dsRNA-binding domain-like"/>
    <property type="match status" value="1"/>
</dbReference>
<sequence>MRVNPDELSLKDKVVFINRVAKVVKGGKRFNFCALVVVGDGHGWVGIGKGKAAEVPVAISKAVEQAKKHLVHVPLKGGSIPHEVHGLFGGEHVLLKPAVDGTGIIAGGAVRAVVELVGAHNVIAKTLGRGNPFNTVRATLDGLTQLRNPDEVLRLRRQTGVERQERAAV</sequence>
<keyword evidence="3 8" id="KW-0699">rRNA-binding</keyword>
<dbReference type="GO" id="GO:0005737">
    <property type="term" value="C:cytoplasm"/>
    <property type="evidence" value="ECO:0007669"/>
    <property type="project" value="UniProtKB-ARBA"/>
</dbReference>
<keyword evidence="6 8" id="KW-0687">Ribonucleoprotein</keyword>
<evidence type="ECO:0000259" key="10">
    <source>
        <dbReference type="PROSITE" id="PS50881"/>
    </source>
</evidence>
<protein>
    <recommendedName>
        <fullName evidence="7 8">Small ribosomal subunit protein uS5</fullName>
    </recommendedName>
</protein>
<dbReference type="InterPro" id="IPR005712">
    <property type="entry name" value="Ribosomal_uS5_bac-type"/>
</dbReference>
<evidence type="ECO:0000256" key="3">
    <source>
        <dbReference type="ARBA" id="ARBA00022730"/>
    </source>
</evidence>
<dbReference type="PROSITE" id="PS50881">
    <property type="entry name" value="S5_DSRBD"/>
    <property type="match status" value="1"/>
</dbReference>
<evidence type="ECO:0000256" key="1">
    <source>
        <dbReference type="ARBA" id="ARBA00003093"/>
    </source>
</evidence>
<dbReference type="Gene3D" id="3.30.230.10">
    <property type="match status" value="1"/>
</dbReference>
<dbReference type="OrthoDB" id="9809045at2"/>
<evidence type="ECO:0000256" key="5">
    <source>
        <dbReference type="ARBA" id="ARBA00022980"/>
    </source>
</evidence>
<dbReference type="PANTHER" id="PTHR48432:SF1">
    <property type="entry name" value="S5 DRBM DOMAIN-CONTAINING PROTEIN"/>
    <property type="match status" value="1"/>
</dbReference>
<dbReference type="GO" id="GO:0006412">
    <property type="term" value="P:translation"/>
    <property type="evidence" value="ECO:0007669"/>
    <property type="project" value="UniProtKB-UniRule"/>
</dbReference>
<dbReference type="InterPro" id="IPR000851">
    <property type="entry name" value="Ribosomal_uS5"/>
</dbReference>
<dbReference type="EMBL" id="CP011801">
    <property type="protein sequence ID" value="ALA57651.1"/>
    <property type="molecule type" value="Genomic_DNA"/>
</dbReference>
<dbReference type="PROSITE" id="PS00585">
    <property type="entry name" value="RIBOSOMAL_S5"/>
    <property type="match status" value="1"/>
</dbReference>
<dbReference type="GO" id="GO:0003735">
    <property type="term" value="F:structural constituent of ribosome"/>
    <property type="evidence" value="ECO:0007669"/>
    <property type="project" value="UniProtKB-UniRule"/>
</dbReference>